<evidence type="ECO:0000256" key="7">
    <source>
        <dbReference type="ARBA" id="ARBA00022840"/>
    </source>
</evidence>
<accession>A0A418KSA9</accession>
<evidence type="ECO:0000256" key="4">
    <source>
        <dbReference type="ARBA" id="ARBA00022679"/>
    </source>
</evidence>
<gene>
    <name evidence="12" type="ORF">DY240_10820</name>
</gene>
<dbReference type="Gene3D" id="3.30.565.10">
    <property type="entry name" value="Histidine kinase-like ATPase, C-terminal domain"/>
    <property type="match status" value="1"/>
</dbReference>
<dbReference type="GO" id="GO:0005524">
    <property type="term" value="F:ATP binding"/>
    <property type="evidence" value="ECO:0007669"/>
    <property type="project" value="UniProtKB-KW"/>
</dbReference>
<evidence type="ECO:0000256" key="8">
    <source>
        <dbReference type="ARBA" id="ARBA00023012"/>
    </source>
</evidence>
<name>A0A418KSA9_9ACTN</name>
<keyword evidence="6 12" id="KW-0418">Kinase</keyword>
<feature type="coiled-coil region" evidence="9">
    <location>
        <begin position="169"/>
        <end position="196"/>
    </location>
</feature>
<evidence type="ECO:0000256" key="9">
    <source>
        <dbReference type="SAM" id="Coils"/>
    </source>
</evidence>
<keyword evidence="5" id="KW-0547">Nucleotide-binding</keyword>
<evidence type="ECO:0000256" key="6">
    <source>
        <dbReference type="ARBA" id="ARBA00022777"/>
    </source>
</evidence>
<feature type="transmembrane region" description="Helical" evidence="10">
    <location>
        <begin position="72"/>
        <end position="88"/>
    </location>
</feature>
<dbReference type="PANTHER" id="PTHR24421:SF10">
    <property type="entry name" value="NITRATE_NITRITE SENSOR PROTEIN NARQ"/>
    <property type="match status" value="1"/>
</dbReference>
<reference evidence="12 13" key="1">
    <citation type="submission" date="2018-09" db="EMBL/GenBank/DDBJ databases">
        <title>Isolation, diversity and antifungal activity of actinobacteria from wheat.</title>
        <authorList>
            <person name="Han C."/>
        </authorList>
    </citation>
    <scope>NUCLEOTIDE SEQUENCE [LARGE SCALE GENOMIC DNA]</scope>
    <source>
        <strain evidence="12 13">NEAU-YY265</strain>
    </source>
</reference>
<evidence type="ECO:0000313" key="12">
    <source>
        <dbReference type="EMBL" id="RIQ26076.1"/>
    </source>
</evidence>
<keyword evidence="7" id="KW-0067">ATP-binding</keyword>
<keyword evidence="10" id="KW-0472">Membrane</keyword>
<keyword evidence="3" id="KW-0597">Phosphoprotein</keyword>
<feature type="domain" description="Histidine kinase/HSP90-like ATPase" evidence="11">
    <location>
        <begin position="299"/>
        <end position="393"/>
    </location>
</feature>
<dbReference type="EC" id="2.7.13.3" evidence="2"/>
<dbReference type="InterPro" id="IPR036890">
    <property type="entry name" value="HATPase_C_sf"/>
</dbReference>
<feature type="transmembrane region" description="Helical" evidence="10">
    <location>
        <begin position="117"/>
        <end position="136"/>
    </location>
</feature>
<keyword evidence="4" id="KW-0808">Transferase</keyword>
<feature type="transmembrane region" description="Helical" evidence="10">
    <location>
        <begin position="44"/>
        <end position="65"/>
    </location>
</feature>
<keyword evidence="8" id="KW-0902">Two-component regulatory system</keyword>
<comment type="catalytic activity">
    <reaction evidence="1">
        <text>ATP + protein L-histidine = ADP + protein N-phospho-L-histidine.</text>
        <dbReference type="EC" id="2.7.13.3"/>
    </reaction>
</comment>
<evidence type="ECO:0000256" key="1">
    <source>
        <dbReference type="ARBA" id="ARBA00000085"/>
    </source>
</evidence>
<dbReference type="CDD" id="cd16917">
    <property type="entry name" value="HATPase_UhpB-NarQ-NarX-like"/>
    <property type="match status" value="1"/>
</dbReference>
<dbReference type="GO" id="GO:0016020">
    <property type="term" value="C:membrane"/>
    <property type="evidence" value="ECO:0007669"/>
    <property type="project" value="InterPro"/>
</dbReference>
<protein>
    <recommendedName>
        <fullName evidence="2">histidine kinase</fullName>
        <ecNumber evidence="2">2.7.13.3</ecNumber>
    </recommendedName>
</protein>
<dbReference type="Proteomes" id="UP000284057">
    <property type="component" value="Unassembled WGS sequence"/>
</dbReference>
<keyword evidence="10" id="KW-0812">Transmembrane</keyword>
<dbReference type="GO" id="GO:0046983">
    <property type="term" value="F:protein dimerization activity"/>
    <property type="evidence" value="ECO:0007669"/>
    <property type="project" value="InterPro"/>
</dbReference>
<dbReference type="InterPro" id="IPR011712">
    <property type="entry name" value="Sig_transdc_His_kin_sub3_dim/P"/>
</dbReference>
<keyword evidence="9" id="KW-0175">Coiled coil</keyword>
<evidence type="ECO:0000259" key="11">
    <source>
        <dbReference type="SMART" id="SM00387"/>
    </source>
</evidence>
<comment type="caution">
    <text evidence="12">The sequence shown here is derived from an EMBL/GenBank/DDBJ whole genome shotgun (WGS) entry which is preliminary data.</text>
</comment>
<dbReference type="PANTHER" id="PTHR24421">
    <property type="entry name" value="NITRATE/NITRITE SENSOR PROTEIN NARX-RELATED"/>
    <property type="match status" value="1"/>
</dbReference>
<dbReference type="RefSeq" id="WP_119659917.1">
    <property type="nucleotide sequence ID" value="NZ_QUAL01000099.1"/>
</dbReference>
<proteinExistence type="predicted"/>
<evidence type="ECO:0000313" key="13">
    <source>
        <dbReference type="Proteomes" id="UP000284057"/>
    </source>
</evidence>
<dbReference type="SMART" id="SM00387">
    <property type="entry name" value="HATPase_c"/>
    <property type="match status" value="1"/>
</dbReference>
<dbReference type="AlphaFoldDB" id="A0A418KSA9"/>
<evidence type="ECO:0000256" key="5">
    <source>
        <dbReference type="ARBA" id="ARBA00022741"/>
    </source>
</evidence>
<dbReference type="OrthoDB" id="227596at2"/>
<dbReference type="InterPro" id="IPR050482">
    <property type="entry name" value="Sensor_HK_TwoCompSys"/>
</dbReference>
<dbReference type="Pfam" id="PF02518">
    <property type="entry name" value="HATPase_c"/>
    <property type="match status" value="1"/>
</dbReference>
<keyword evidence="10" id="KW-1133">Transmembrane helix</keyword>
<evidence type="ECO:0000256" key="2">
    <source>
        <dbReference type="ARBA" id="ARBA00012438"/>
    </source>
</evidence>
<dbReference type="SUPFAM" id="SSF55874">
    <property type="entry name" value="ATPase domain of HSP90 chaperone/DNA topoisomerase II/histidine kinase"/>
    <property type="match status" value="1"/>
</dbReference>
<dbReference type="Pfam" id="PF07730">
    <property type="entry name" value="HisKA_3"/>
    <property type="match status" value="1"/>
</dbReference>
<dbReference type="GO" id="GO:0000155">
    <property type="term" value="F:phosphorelay sensor kinase activity"/>
    <property type="evidence" value="ECO:0007669"/>
    <property type="project" value="InterPro"/>
</dbReference>
<feature type="transmembrane region" description="Helical" evidence="10">
    <location>
        <begin position="94"/>
        <end position="110"/>
    </location>
</feature>
<evidence type="ECO:0000256" key="3">
    <source>
        <dbReference type="ARBA" id="ARBA00022553"/>
    </source>
</evidence>
<sequence>MERLVRRLPALSARTQDVLIAGFVTLLQVQGTHSAILADPDPGAPFDVLGVAGNGLLVLSGLALLVRRRWPVPVFVATALISVVYFAAGYPDGPGWISLFVAIYTVTAHGDGRRSLVVVANGLALLTVVWIGTTDFDERERIGWLAFRIGATIMAAALGESVRSRRVIAADALRRAEEAERTRDEEARRRVDAERLRIAREVHDTVAHAIAIINVQAGVTAHVLDKRPERARETLLTIEQTSARALREMRSVLGVLRGDDDGSPGPSLGALDELLSVARRAGLDVTVAGSVPAETLPDAVDRAAYRIVQEAITNVIRHAGPARVTVGLELRDGELRIEVADDGGGLSAPAGPPVEPGRGLAGMRERCELLGGAFEAGPDGDGFRVRARLPLHRVEAAAR</sequence>
<evidence type="ECO:0000256" key="10">
    <source>
        <dbReference type="SAM" id="Phobius"/>
    </source>
</evidence>
<keyword evidence="13" id="KW-1185">Reference proteome</keyword>
<dbReference type="EMBL" id="QUAL01000099">
    <property type="protein sequence ID" value="RIQ26076.1"/>
    <property type="molecule type" value="Genomic_DNA"/>
</dbReference>
<dbReference type="InterPro" id="IPR003594">
    <property type="entry name" value="HATPase_dom"/>
</dbReference>
<dbReference type="InterPro" id="IPR055558">
    <property type="entry name" value="DUF7134"/>
</dbReference>
<dbReference type="Gene3D" id="1.20.5.1930">
    <property type="match status" value="1"/>
</dbReference>
<dbReference type="Pfam" id="PF23539">
    <property type="entry name" value="DUF7134"/>
    <property type="match status" value="1"/>
</dbReference>
<organism evidence="12 13">
    <name type="scientific">Jiangella rhizosphaerae</name>
    <dbReference type="NCBI Taxonomy" id="2293569"/>
    <lineage>
        <taxon>Bacteria</taxon>
        <taxon>Bacillati</taxon>
        <taxon>Actinomycetota</taxon>
        <taxon>Actinomycetes</taxon>
        <taxon>Jiangellales</taxon>
        <taxon>Jiangellaceae</taxon>
        <taxon>Jiangella</taxon>
    </lineage>
</organism>